<dbReference type="Proteomes" id="UP001165366">
    <property type="component" value="Unassembled WGS sequence"/>
</dbReference>
<accession>A0ABS9KCB7</accession>
<reference evidence="6" key="2">
    <citation type="submission" date="2024-05" db="EMBL/GenBank/DDBJ databases">
        <title>Rhodohalobacter halophilus gen. nov., sp. nov., a moderately halophilic member of the family Balneolaceae.</title>
        <authorList>
            <person name="Xia J."/>
        </authorList>
    </citation>
    <scope>NUCLEOTIDE SEQUENCE</scope>
    <source>
        <strain evidence="6">WB101</strain>
    </source>
</reference>
<dbReference type="InterPro" id="IPR005119">
    <property type="entry name" value="LysR_subst-bd"/>
</dbReference>
<dbReference type="SUPFAM" id="SSF53850">
    <property type="entry name" value="Periplasmic binding protein-like II"/>
    <property type="match status" value="1"/>
</dbReference>
<name>A0ABS9KCB7_9BACT</name>
<dbReference type="InterPro" id="IPR000847">
    <property type="entry name" value="LysR_HTH_N"/>
</dbReference>
<dbReference type="InterPro" id="IPR036388">
    <property type="entry name" value="WH-like_DNA-bd_sf"/>
</dbReference>
<evidence type="ECO:0000256" key="3">
    <source>
        <dbReference type="ARBA" id="ARBA00023125"/>
    </source>
</evidence>
<dbReference type="PRINTS" id="PR00039">
    <property type="entry name" value="HTHLYSR"/>
</dbReference>
<keyword evidence="3" id="KW-0238">DNA-binding</keyword>
<evidence type="ECO:0000313" key="6">
    <source>
        <dbReference type="EMBL" id="MCG2588494.1"/>
    </source>
</evidence>
<dbReference type="Gene3D" id="1.10.10.10">
    <property type="entry name" value="Winged helix-like DNA-binding domain superfamily/Winged helix DNA-binding domain"/>
    <property type="match status" value="1"/>
</dbReference>
<dbReference type="EMBL" id="JAKLWS010000007">
    <property type="protein sequence ID" value="MCG2588494.1"/>
    <property type="molecule type" value="Genomic_DNA"/>
</dbReference>
<proteinExistence type="inferred from homology"/>
<sequence>MNYTLHQLKVFAEVAKCRSITKAAESLHMTQPAVSIQMKQLQESVDIPLIEIIGKKLYLTEAGERLYSMQQTIQEHEEAFQAYTSELKGGLTGNLSISAASTAKYFLPYLLGAFQKKYPKVKITLKVTNRDEVLQHLYDNKFQLAILTQLPDDSTIISNPFLINPLVMACPPDYPLLNKKNLTLKDLKDETFIFREPGSGTRMVMERLLKEAVIEPTIAMELGTNEAVKQAIMAGIGISLISKLSMYSELDTGTIDELHLKEFPVTTHWHTLYRKSKVNTRVIKNFLDFLQQDNLTDILPSN</sequence>
<keyword evidence="2" id="KW-0805">Transcription regulation</keyword>
<evidence type="ECO:0000256" key="1">
    <source>
        <dbReference type="ARBA" id="ARBA00009437"/>
    </source>
</evidence>
<dbReference type="Pfam" id="PF00126">
    <property type="entry name" value="HTH_1"/>
    <property type="match status" value="1"/>
</dbReference>
<gene>
    <name evidence="6" type="ORF">L6773_07965</name>
</gene>
<evidence type="ECO:0000256" key="4">
    <source>
        <dbReference type="ARBA" id="ARBA00023163"/>
    </source>
</evidence>
<keyword evidence="4" id="KW-0804">Transcription</keyword>
<evidence type="ECO:0000259" key="5">
    <source>
        <dbReference type="PROSITE" id="PS50931"/>
    </source>
</evidence>
<comment type="caution">
    <text evidence="6">The sequence shown here is derived from an EMBL/GenBank/DDBJ whole genome shotgun (WGS) entry which is preliminary data.</text>
</comment>
<dbReference type="Gene3D" id="3.40.190.290">
    <property type="match status" value="1"/>
</dbReference>
<protein>
    <submittedName>
        <fullName evidence="6">LysR family transcriptional regulator</fullName>
    </submittedName>
</protein>
<dbReference type="RefSeq" id="WP_237853336.1">
    <property type="nucleotide sequence ID" value="NZ_JAKLWS010000007.1"/>
</dbReference>
<comment type="similarity">
    <text evidence="1">Belongs to the LysR transcriptional regulatory family.</text>
</comment>
<dbReference type="PANTHER" id="PTHR30126">
    <property type="entry name" value="HTH-TYPE TRANSCRIPTIONAL REGULATOR"/>
    <property type="match status" value="1"/>
</dbReference>
<keyword evidence="7" id="KW-1185">Reference proteome</keyword>
<dbReference type="SUPFAM" id="SSF46785">
    <property type="entry name" value="Winged helix' DNA-binding domain"/>
    <property type="match status" value="1"/>
</dbReference>
<evidence type="ECO:0000256" key="2">
    <source>
        <dbReference type="ARBA" id="ARBA00023015"/>
    </source>
</evidence>
<dbReference type="PROSITE" id="PS50931">
    <property type="entry name" value="HTH_LYSR"/>
    <property type="match status" value="1"/>
</dbReference>
<dbReference type="Pfam" id="PF03466">
    <property type="entry name" value="LysR_substrate"/>
    <property type="match status" value="1"/>
</dbReference>
<organism evidence="6 7">
    <name type="scientific">Rhodohalobacter sulfatireducens</name>
    <dbReference type="NCBI Taxonomy" id="2911366"/>
    <lineage>
        <taxon>Bacteria</taxon>
        <taxon>Pseudomonadati</taxon>
        <taxon>Balneolota</taxon>
        <taxon>Balneolia</taxon>
        <taxon>Balneolales</taxon>
        <taxon>Balneolaceae</taxon>
        <taxon>Rhodohalobacter</taxon>
    </lineage>
</organism>
<dbReference type="PANTHER" id="PTHR30126:SF5">
    <property type="entry name" value="HTH-TYPE TRANSCRIPTIONAL ACTIVATOR CMPR"/>
    <property type="match status" value="1"/>
</dbReference>
<reference evidence="6" key="1">
    <citation type="submission" date="2022-01" db="EMBL/GenBank/DDBJ databases">
        <authorList>
            <person name="Wang Y."/>
        </authorList>
    </citation>
    <scope>NUCLEOTIDE SEQUENCE</scope>
    <source>
        <strain evidence="6">WB101</strain>
    </source>
</reference>
<dbReference type="InterPro" id="IPR036390">
    <property type="entry name" value="WH_DNA-bd_sf"/>
</dbReference>
<evidence type="ECO:0000313" key="7">
    <source>
        <dbReference type="Proteomes" id="UP001165366"/>
    </source>
</evidence>
<feature type="domain" description="HTH lysR-type" evidence="5">
    <location>
        <begin position="1"/>
        <end position="60"/>
    </location>
</feature>